<evidence type="ECO:0000313" key="5">
    <source>
        <dbReference type="Proteomes" id="UP001444661"/>
    </source>
</evidence>
<gene>
    <name evidence="4" type="ORF">PG993_008595</name>
</gene>
<dbReference type="Proteomes" id="UP001444661">
    <property type="component" value="Unassembled WGS sequence"/>
</dbReference>
<dbReference type="SUPFAM" id="SSF51735">
    <property type="entry name" value="NAD(P)-binding Rossmann-fold domains"/>
    <property type="match status" value="1"/>
</dbReference>
<sequence length="310" mass="33324">MAANFEHSPEKEASYLTFFRRQLTFTPAPVHGVDLSGQTALVTGSNVGIGLECSRQLLDLGLSKLILAVRDEAKGQTAAAALAQNRDTADVTIEVWKLDLSDYDSVVALADRAKTLATLDIVILNAAIVPFKFALNPRTQHEEGLQVTYLSTTLLTLLLLPVAASKRAHQKQPTRITLVTSEGAAWSKFTERNADPLLPAFDAPIVGGVGEFQNRYFTIKLLGQLLLAKLAAVVPPGDVAVLNAASPGMCHDTKLAREIDDTFVGKLAKTLLIRRVGYTAAVGSRNVVDAAVNHGTESHGQYFSGQKIRP</sequence>
<name>A0ABR1T0T3_9PEZI</name>
<evidence type="ECO:0000256" key="2">
    <source>
        <dbReference type="ARBA" id="ARBA00022857"/>
    </source>
</evidence>
<dbReference type="Gene3D" id="3.40.50.720">
    <property type="entry name" value="NAD(P)-binding Rossmann-like Domain"/>
    <property type="match status" value="1"/>
</dbReference>
<dbReference type="InterPro" id="IPR002347">
    <property type="entry name" value="SDR_fam"/>
</dbReference>
<dbReference type="PANTHER" id="PTHR24320:SF252">
    <property type="entry name" value="DEHYDROGENASE_REDUCTASE FAMILY PROTEIN, PUTATIVE (AFU_ORTHOLOGUE AFUA_3G08550)-RELATED"/>
    <property type="match status" value="1"/>
</dbReference>
<evidence type="ECO:0000313" key="4">
    <source>
        <dbReference type="EMBL" id="KAK8040184.1"/>
    </source>
</evidence>
<accession>A0ABR1T0T3</accession>
<comment type="similarity">
    <text evidence="1">Belongs to the short-chain dehydrogenases/reductases (SDR) family.</text>
</comment>
<comment type="caution">
    <text evidence="4">The sequence shown here is derived from an EMBL/GenBank/DDBJ whole genome shotgun (WGS) entry which is preliminary data.</text>
</comment>
<evidence type="ECO:0000256" key="1">
    <source>
        <dbReference type="ARBA" id="ARBA00006484"/>
    </source>
</evidence>
<evidence type="ECO:0000256" key="3">
    <source>
        <dbReference type="ARBA" id="ARBA00023002"/>
    </source>
</evidence>
<dbReference type="PANTHER" id="PTHR24320">
    <property type="entry name" value="RETINOL DEHYDROGENASE"/>
    <property type="match status" value="1"/>
</dbReference>
<organism evidence="4 5">
    <name type="scientific">Apiospora rasikravindrae</name>
    <dbReference type="NCBI Taxonomy" id="990691"/>
    <lineage>
        <taxon>Eukaryota</taxon>
        <taxon>Fungi</taxon>
        <taxon>Dikarya</taxon>
        <taxon>Ascomycota</taxon>
        <taxon>Pezizomycotina</taxon>
        <taxon>Sordariomycetes</taxon>
        <taxon>Xylariomycetidae</taxon>
        <taxon>Amphisphaeriales</taxon>
        <taxon>Apiosporaceae</taxon>
        <taxon>Apiospora</taxon>
    </lineage>
</organism>
<dbReference type="Pfam" id="PF00106">
    <property type="entry name" value="adh_short"/>
    <property type="match status" value="1"/>
</dbReference>
<keyword evidence="3" id="KW-0560">Oxidoreductase</keyword>
<protein>
    <submittedName>
        <fullName evidence="4">Short chain dehydrogenase sol3</fullName>
    </submittedName>
</protein>
<dbReference type="EMBL" id="JAQQWK010000006">
    <property type="protein sequence ID" value="KAK8040184.1"/>
    <property type="molecule type" value="Genomic_DNA"/>
</dbReference>
<reference evidence="4 5" key="1">
    <citation type="submission" date="2023-01" db="EMBL/GenBank/DDBJ databases">
        <title>Analysis of 21 Apiospora genomes using comparative genomics revels a genus with tremendous synthesis potential of carbohydrate active enzymes and secondary metabolites.</title>
        <authorList>
            <person name="Sorensen T."/>
        </authorList>
    </citation>
    <scope>NUCLEOTIDE SEQUENCE [LARGE SCALE GENOMIC DNA]</scope>
    <source>
        <strain evidence="4 5">CBS 33761</strain>
    </source>
</reference>
<proteinExistence type="inferred from homology"/>
<dbReference type="InterPro" id="IPR036291">
    <property type="entry name" value="NAD(P)-bd_dom_sf"/>
</dbReference>
<keyword evidence="5" id="KW-1185">Reference proteome</keyword>
<keyword evidence="2" id="KW-0521">NADP</keyword>